<name>A0A815WJ14_9BILA</name>
<evidence type="ECO:0000313" key="1">
    <source>
        <dbReference type="EMBL" id="CAF1261374.1"/>
    </source>
</evidence>
<organism evidence="2 3">
    <name type="scientific">Rotaria sordida</name>
    <dbReference type="NCBI Taxonomy" id="392033"/>
    <lineage>
        <taxon>Eukaryota</taxon>
        <taxon>Metazoa</taxon>
        <taxon>Spiralia</taxon>
        <taxon>Gnathifera</taxon>
        <taxon>Rotifera</taxon>
        <taxon>Eurotatoria</taxon>
        <taxon>Bdelloidea</taxon>
        <taxon>Philodinida</taxon>
        <taxon>Philodinidae</taxon>
        <taxon>Rotaria</taxon>
    </lineage>
</organism>
<dbReference type="Proteomes" id="UP000663870">
    <property type="component" value="Unassembled WGS sequence"/>
</dbReference>
<keyword evidence="3" id="KW-1185">Reference proteome</keyword>
<proteinExistence type="predicted"/>
<gene>
    <name evidence="2" type="ORF">JXQ802_LOCUS42976</name>
    <name evidence="1" type="ORF">PYM288_LOCUS27900</name>
</gene>
<accession>A0A815WJ14</accession>
<comment type="caution">
    <text evidence="2">The sequence shown here is derived from an EMBL/GenBank/DDBJ whole genome shotgun (WGS) entry which is preliminary data.</text>
</comment>
<reference evidence="2" key="1">
    <citation type="submission" date="2021-02" db="EMBL/GenBank/DDBJ databases">
        <authorList>
            <person name="Nowell W R."/>
        </authorList>
    </citation>
    <scope>NUCLEOTIDE SEQUENCE</scope>
</reference>
<dbReference type="EMBL" id="CAJNOH010001932">
    <property type="protein sequence ID" value="CAF1261374.1"/>
    <property type="molecule type" value="Genomic_DNA"/>
</dbReference>
<dbReference type="Proteomes" id="UP000663854">
    <property type="component" value="Unassembled WGS sequence"/>
</dbReference>
<evidence type="ECO:0000313" key="2">
    <source>
        <dbReference type="EMBL" id="CAF1541464.1"/>
    </source>
</evidence>
<dbReference type="AlphaFoldDB" id="A0A815WJ14"/>
<dbReference type="EMBL" id="CAJNOL010003004">
    <property type="protein sequence ID" value="CAF1541464.1"/>
    <property type="molecule type" value="Genomic_DNA"/>
</dbReference>
<protein>
    <submittedName>
        <fullName evidence="2">Uncharacterized protein</fullName>
    </submittedName>
</protein>
<sequence length="410" mass="45626">MLIPCIAFSASSVIRINGRLLDTSAALRQAANILNVAEPANWANYMDPVSTTGSVGQANVGTGTLATAMASWSIPDQFREKAVQSVNLLVIAATEGSYTAQAFVFYTQTGASLSTLLVVTQKLDSPSDSNSPVSVSYVTINSNAAIKQQYTSYTVRDCHTCPKCLWTSSCCCHDETKTSPRVITPDELNIINQKMKANQFAWFNQQTLNKAIKKRNLFKYNSNNQIISLTEAIDKFLSSNIVKAEILTSYNDSILSTLQSHITSLKLSSQSLKMTKLESQNLRLVLSTLTKDYGFEDIYDDALFMEQLKTGRLSYENLFTSSTDVYKQSLAIKYIWLIGQTVDNSTYSINFLFVNITSQQLINRLLSNNTNANESDYTVDYNKKLKVVRTSILNDYGKFLNEDLLTLITP</sequence>
<evidence type="ECO:0000313" key="3">
    <source>
        <dbReference type="Proteomes" id="UP000663870"/>
    </source>
</evidence>